<dbReference type="AlphaFoldDB" id="A0AA37LWN5"/>
<gene>
    <name evidence="2" type="ORF">ColLi_09581</name>
</gene>
<sequence length="71" mass="7852">MHSGRLRSALDGGTALPRSPDLSFPSVTDSSPSYQRRDKMRRRNGSWYAWPRAGTKEAGTARFVEVRAGGQ</sequence>
<evidence type="ECO:0000313" key="3">
    <source>
        <dbReference type="Proteomes" id="UP001055172"/>
    </source>
</evidence>
<feature type="compositionally biased region" description="Polar residues" evidence="1">
    <location>
        <begin position="25"/>
        <end position="34"/>
    </location>
</feature>
<feature type="region of interest" description="Disordered" evidence="1">
    <location>
        <begin position="1"/>
        <end position="45"/>
    </location>
</feature>
<comment type="caution">
    <text evidence="2">The sequence shown here is derived from an EMBL/GenBank/DDBJ whole genome shotgun (WGS) entry which is preliminary data.</text>
</comment>
<dbReference type="Proteomes" id="UP001055172">
    <property type="component" value="Unassembled WGS sequence"/>
</dbReference>
<accession>A0AA37LWN5</accession>
<name>A0AA37LWN5_9PEZI</name>
<proteinExistence type="predicted"/>
<reference evidence="2 3" key="1">
    <citation type="submission" date="2021-07" db="EMBL/GenBank/DDBJ databases">
        <title>Genome data of Colletotrichum spaethianum.</title>
        <authorList>
            <person name="Utami Y.D."/>
            <person name="Hiruma K."/>
        </authorList>
    </citation>
    <scope>NUCLEOTIDE SEQUENCE [LARGE SCALE GENOMIC DNA]</scope>
    <source>
        <strain evidence="2 3">MAFF 242679</strain>
    </source>
</reference>
<evidence type="ECO:0000313" key="2">
    <source>
        <dbReference type="EMBL" id="GJC86743.1"/>
    </source>
</evidence>
<evidence type="ECO:0000256" key="1">
    <source>
        <dbReference type="SAM" id="MobiDB-lite"/>
    </source>
</evidence>
<dbReference type="EMBL" id="BPPX01000023">
    <property type="protein sequence ID" value="GJC86743.1"/>
    <property type="molecule type" value="Genomic_DNA"/>
</dbReference>
<keyword evidence="3" id="KW-1185">Reference proteome</keyword>
<protein>
    <submittedName>
        <fullName evidence="2">Uncharacterized protein</fullName>
    </submittedName>
</protein>
<organism evidence="2 3">
    <name type="scientific">Colletotrichum liriopes</name>
    <dbReference type="NCBI Taxonomy" id="708192"/>
    <lineage>
        <taxon>Eukaryota</taxon>
        <taxon>Fungi</taxon>
        <taxon>Dikarya</taxon>
        <taxon>Ascomycota</taxon>
        <taxon>Pezizomycotina</taxon>
        <taxon>Sordariomycetes</taxon>
        <taxon>Hypocreomycetidae</taxon>
        <taxon>Glomerellales</taxon>
        <taxon>Glomerellaceae</taxon>
        <taxon>Colletotrichum</taxon>
        <taxon>Colletotrichum spaethianum species complex</taxon>
    </lineage>
</organism>